<keyword evidence="5 9" id="KW-0547">Nucleotide-binding</keyword>
<comment type="similarity">
    <text evidence="1 9 10">Belongs to the acetokinase family.</text>
</comment>
<comment type="caution">
    <text evidence="11">The sequence shown here is derived from an EMBL/GenBank/DDBJ whole genome shotgun (WGS) entry which is preliminary data.</text>
</comment>
<dbReference type="InterPro" id="IPR004372">
    <property type="entry name" value="Ac/propionate_kinase"/>
</dbReference>
<accession>A0A369XIE0</accession>
<keyword evidence="4 9" id="KW-0479">Metal-binding</keyword>
<evidence type="ECO:0000256" key="1">
    <source>
        <dbReference type="ARBA" id="ARBA00008748"/>
    </source>
</evidence>
<keyword evidence="3 9" id="KW-0808">Transferase</keyword>
<feature type="binding site" evidence="9">
    <location>
        <position position="94"/>
    </location>
    <ligand>
        <name>substrate</name>
    </ligand>
</feature>
<evidence type="ECO:0000256" key="4">
    <source>
        <dbReference type="ARBA" id="ARBA00022723"/>
    </source>
</evidence>
<comment type="subcellular location">
    <subcellularLocation>
        <location evidence="9">Cytoplasm</location>
    </subcellularLocation>
</comment>
<proteinExistence type="inferred from homology"/>
<dbReference type="NCBIfam" id="TIGR00016">
    <property type="entry name" value="ackA"/>
    <property type="match status" value="1"/>
</dbReference>
<feature type="binding site" evidence="9">
    <location>
        <begin position="284"/>
        <end position="286"/>
    </location>
    <ligand>
        <name>ATP</name>
        <dbReference type="ChEBI" id="CHEBI:30616"/>
    </ligand>
</feature>
<evidence type="ECO:0000313" key="11">
    <source>
        <dbReference type="EMBL" id="RDE49674.1"/>
    </source>
</evidence>
<dbReference type="Gene3D" id="3.30.420.40">
    <property type="match status" value="2"/>
</dbReference>
<dbReference type="PROSITE" id="PS01076">
    <property type="entry name" value="ACETATE_KINASE_2"/>
    <property type="match status" value="1"/>
</dbReference>
<evidence type="ECO:0000256" key="9">
    <source>
        <dbReference type="HAMAP-Rule" id="MF_00020"/>
    </source>
</evidence>
<evidence type="ECO:0000256" key="10">
    <source>
        <dbReference type="RuleBase" id="RU003835"/>
    </source>
</evidence>
<dbReference type="InterPro" id="IPR023865">
    <property type="entry name" value="Aliphatic_acid_kinase_CS"/>
</dbReference>
<dbReference type="Proteomes" id="UP000253831">
    <property type="component" value="Unassembled WGS sequence"/>
</dbReference>
<dbReference type="UniPathway" id="UPA00340">
    <property type="reaction ID" value="UER00458"/>
</dbReference>
<dbReference type="SUPFAM" id="SSF53067">
    <property type="entry name" value="Actin-like ATPase domain"/>
    <property type="match status" value="2"/>
</dbReference>
<evidence type="ECO:0000256" key="8">
    <source>
        <dbReference type="ARBA" id="ARBA00022842"/>
    </source>
</evidence>
<dbReference type="PRINTS" id="PR00471">
    <property type="entry name" value="ACETATEKNASE"/>
</dbReference>
<feature type="binding site" evidence="9">
    <location>
        <begin position="329"/>
        <end position="333"/>
    </location>
    <ligand>
        <name>ATP</name>
        <dbReference type="ChEBI" id="CHEBI:30616"/>
    </ligand>
</feature>
<dbReference type="HAMAP" id="MF_00020">
    <property type="entry name" value="Acetate_kinase"/>
    <property type="match status" value="1"/>
</dbReference>
<dbReference type="PIRSF" id="PIRSF000722">
    <property type="entry name" value="Acetate_prop_kin"/>
    <property type="match status" value="1"/>
</dbReference>
<dbReference type="GO" id="GO:0005524">
    <property type="term" value="F:ATP binding"/>
    <property type="evidence" value="ECO:0007669"/>
    <property type="project" value="UniProtKB-KW"/>
</dbReference>
<keyword evidence="7 9" id="KW-0067">ATP-binding</keyword>
<feature type="binding site" evidence="9">
    <location>
        <position position="380"/>
    </location>
    <ligand>
        <name>Mg(2+)</name>
        <dbReference type="ChEBI" id="CHEBI:18420"/>
    </ligand>
</feature>
<keyword evidence="6 9" id="KW-0418">Kinase</keyword>
<comment type="pathway">
    <text evidence="9">Metabolic intermediate biosynthesis; acetyl-CoA biosynthesis; acetyl-CoA from acetate: step 1/2.</text>
</comment>
<gene>
    <name evidence="9" type="primary">ackA</name>
    <name evidence="11" type="ORF">DVS81_15405</name>
</gene>
<dbReference type="GO" id="GO:0006085">
    <property type="term" value="P:acetyl-CoA biosynthetic process"/>
    <property type="evidence" value="ECO:0007669"/>
    <property type="project" value="UniProtKB-UniRule"/>
</dbReference>
<dbReference type="GO" id="GO:0008776">
    <property type="term" value="F:acetate kinase activity"/>
    <property type="evidence" value="ECO:0007669"/>
    <property type="project" value="UniProtKB-UniRule"/>
</dbReference>
<keyword evidence="2 9" id="KW-0963">Cytoplasm</keyword>
<evidence type="ECO:0000256" key="5">
    <source>
        <dbReference type="ARBA" id="ARBA00022741"/>
    </source>
</evidence>
<dbReference type="GO" id="GO:0006083">
    <property type="term" value="P:acetate metabolic process"/>
    <property type="evidence" value="ECO:0007669"/>
    <property type="project" value="TreeGrafter"/>
</dbReference>
<dbReference type="PROSITE" id="PS01075">
    <property type="entry name" value="ACETATE_KINASE_1"/>
    <property type="match status" value="1"/>
</dbReference>
<dbReference type="GO" id="GO:0005829">
    <property type="term" value="C:cytosol"/>
    <property type="evidence" value="ECO:0007669"/>
    <property type="project" value="TreeGrafter"/>
</dbReference>
<dbReference type="GO" id="GO:0000287">
    <property type="term" value="F:magnesium ion binding"/>
    <property type="evidence" value="ECO:0007669"/>
    <property type="project" value="UniProtKB-UniRule"/>
</dbReference>
<evidence type="ECO:0000256" key="7">
    <source>
        <dbReference type="ARBA" id="ARBA00022840"/>
    </source>
</evidence>
<dbReference type="InterPro" id="IPR043129">
    <property type="entry name" value="ATPase_NBD"/>
</dbReference>
<protein>
    <recommendedName>
        <fullName evidence="9">Acetate kinase</fullName>
        <ecNumber evidence="9">2.7.2.1</ecNumber>
    </recommendedName>
    <alternativeName>
        <fullName evidence="9">Acetokinase</fullName>
    </alternativeName>
</protein>
<feature type="binding site" evidence="9">
    <location>
        <position position="9"/>
    </location>
    <ligand>
        <name>Mg(2+)</name>
        <dbReference type="ChEBI" id="CHEBI:18420"/>
    </ligand>
</feature>
<feature type="binding site" evidence="9">
    <location>
        <begin position="209"/>
        <end position="213"/>
    </location>
    <ligand>
        <name>ATP</name>
        <dbReference type="ChEBI" id="CHEBI:30616"/>
    </ligand>
</feature>
<comment type="function">
    <text evidence="9">Catalyzes the formation of acetyl phosphate from acetate and ATP. Can also catalyze the reverse reaction.</text>
</comment>
<organism evidence="11 12">
    <name type="scientific">Candidatus Accumulibacter meliphilus</name>
    <dbReference type="NCBI Taxonomy" id="2211374"/>
    <lineage>
        <taxon>Bacteria</taxon>
        <taxon>Pseudomonadati</taxon>
        <taxon>Pseudomonadota</taxon>
        <taxon>Betaproteobacteria</taxon>
        <taxon>Candidatus Accumulibacter</taxon>
    </lineage>
</organism>
<dbReference type="Pfam" id="PF00871">
    <property type="entry name" value="Acetate_kinase"/>
    <property type="match status" value="1"/>
</dbReference>
<dbReference type="EMBL" id="QPGA01000035">
    <property type="protein sequence ID" value="RDE49674.1"/>
    <property type="molecule type" value="Genomic_DNA"/>
</dbReference>
<evidence type="ECO:0000256" key="6">
    <source>
        <dbReference type="ARBA" id="ARBA00022777"/>
    </source>
</evidence>
<evidence type="ECO:0000256" key="3">
    <source>
        <dbReference type="ARBA" id="ARBA00022679"/>
    </source>
</evidence>
<evidence type="ECO:0000313" key="12">
    <source>
        <dbReference type="Proteomes" id="UP000253831"/>
    </source>
</evidence>
<evidence type="ECO:0000256" key="2">
    <source>
        <dbReference type="ARBA" id="ARBA00022490"/>
    </source>
</evidence>
<dbReference type="AlphaFoldDB" id="A0A369XIE0"/>
<dbReference type="EC" id="2.7.2.1" evidence="9"/>
<sequence>MGNVILVLNAGSSSLKFSIYSVGAARVLSAMAVGQIEGLGTAPRLKAKGADGSVIADEQWTTSEVANHGQALQEIATLLRARFAGQELVGVGHRVVHGGPDYSAPLLITPPAMETLATFVPLAPLHQPHNLAAIRAVAEARPELPQVACFDTAFHRTQETVAQLYGLPYEYYERGIRRYGFHGLSYEYIAATLPKLAPEIASGRVIVAHLGSGASMCAIDNGRSVGSSMGFTALDGLLMGTRPGNLDPGIILYLLQQEGMSARDVESMLYKRSGLLGLSGIGNDMRVLQESDSPRARLAIDHFVYRISRELGGLAAVLGGIDAFVFTAGIGENSAYIRRLVCEQSKWLGIDLDPAANEQGGARISSVGSKVSAWVVPTNEELMIARHTCQVLGL</sequence>
<reference evidence="11 12" key="1">
    <citation type="submission" date="2018-05" db="EMBL/GenBank/DDBJ databases">
        <title>Integrated omic analyses show evidence that a Ca. Accumulibacter phosphatis strain performs denitrification under micro-aerobic conditions.</title>
        <authorList>
            <person name="Camejo P.Y."/>
            <person name="Katherine M.D."/>
            <person name="Daniel N.R."/>
        </authorList>
    </citation>
    <scope>NUCLEOTIDE SEQUENCE [LARGE SCALE GENOMIC DNA]</scope>
    <source>
        <strain evidence="11">UW-LDO-IC</strain>
    </source>
</reference>
<comment type="cofactor">
    <cofactor evidence="9">
        <name>Mg(2+)</name>
        <dbReference type="ChEBI" id="CHEBI:18420"/>
    </cofactor>
    <cofactor evidence="9">
        <name>Mn(2+)</name>
        <dbReference type="ChEBI" id="CHEBI:29035"/>
    </cofactor>
    <text evidence="9">Mg(2+). Can also accept Mn(2+).</text>
</comment>
<dbReference type="PANTHER" id="PTHR21060">
    <property type="entry name" value="ACETATE KINASE"/>
    <property type="match status" value="1"/>
</dbReference>
<comment type="subunit">
    <text evidence="9">Homodimer.</text>
</comment>
<keyword evidence="8 9" id="KW-0460">Magnesium</keyword>
<feature type="site" description="Transition state stabilizer" evidence="9">
    <location>
        <position position="242"/>
    </location>
</feature>
<feature type="binding site" evidence="9">
    <location>
        <position position="16"/>
    </location>
    <ligand>
        <name>ATP</name>
        <dbReference type="ChEBI" id="CHEBI:30616"/>
    </ligand>
</feature>
<comment type="catalytic activity">
    <reaction evidence="9">
        <text>acetate + ATP = acetyl phosphate + ADP</text>
        <dbReference type="Rhea" id="RHEA:11352"/>
        <dbReference type="ChEBI" id="CHEBI:22191"/>
        <dbReference type="ChEBI" id="CHEBI:30089"/>
        <dbReference type="ChEBI" id="CHEBI:30616"/>
        <dbReference type="ChEBI" id="CHEBI:456216"/>
        <dbReference type="EC" id="2.7.2.1"/>
    </reaction>
</comment>
<dbReference type="InterPro" id="IPR000890">
    <property type="entry name" value="Aliphatic_acid_kin_short-chain"/>
</dbReference>
<feature type="active site" description="Proton donor/acceptor" evidence="9">
    <location>
        <position position="151"/>
    </location>
</feature>
<feature type="site" description="Transition state stabilizer" evidence="9">
    <location>
        <position position="182"/>
    </location>
</feature>
<dbReference type="PANTHER" id="PTHR21060:SF21">
    <property type="entry name" value="ACETATE KINASE"/>
    <property type="match status" value="1"/>
</dbReference>
<name>A0A369XIE0_9PROT</name>
<dbReference type="CDD" id="cd24010">
    <property type="entry name" value="ASKHA_NBD_AcK_PK"/>
    <property type="match status" value="1"/>
</dbReference>